<dbReference type="Proteomes" id="UP000183894">
    <property type="component" value="Unassembled WGS sequence"/>
</dbReference>
<sequence>MGRYGNLDYPRLAKTGFGLGLGLFLFGAIGAKVALALSGNGHIPGWERTLFFDAEWLGIALALFSPIIFGIVLPLTE</sequence>
<accession>A0A1H7L1L1</accession>
<keyword evidence="1" id="KW-0472">Membrane</keyword>
<evidence type="ECO:0000313" key="2">
    <source>
        <dbReference type="EMBL" id="SEK92157.1"/>
    </source>
</evidence>
<evidence type="ECO:0000313" key="3">
    <source>
        <dbReference type="Proteomes" id="UP000183894"/>
    </source>
</evidence>
<keyword evidence="1" id="KW-1133">Transmembrane helix</keyword>
<organism evidence="2 3">
    <name type="scientific">Haloferax larsenii</name>
    <dbReference type="NCBI Taxonomy" id="302484"/>
    <lineage>
        <taxon>Archaea</taxon>
        <taxon>Methanobacteriati</taxon>
        <taxon>Methanobacteriota</taxon>
        <taxon>Stenosarchaea group</taxon>
        <taxon>Halobacteria</taxon>
        <taxon>Halobacteriales</taxon>
        <taxon>Haloferacaceae</taxon>
        <taxon>Haloferax</taxon>
    </lineage>
</organism>
<feature type="transmembrane region" description="Helical" evidence="1">
    <location>
        <begin position="56"/>
        <end position="75"/>
    </location>
</feature>
<reference evidence="2 3" key="1">
    <citation type="submission" date="2016-10" db="EMBL/GenBank/DDBJ databases">
        <authorList>
            <person name="de Groot N.N."/>
        </authorList>
    </citation>
    <scope>NUCLEOTIDE SEQUENCE [LARGE SCALE GENOMIC DNA]</scope>
    <source>
        <strain evidence="2 3">CDM_5</strain>
    </source>
</reference>
<protein>
    <submittedName>
        <fullName evidence="2">Uncharacterized protein</fullName>
    </submittedName>
</protein>
<feature type="transmembrane region" description="Helical" evidence="1">
    <location>
        <begin position="12"/>
        <end position="36"/>
    </location>
</feature>
<dbReference type="EMBL" id="FOAD01000002">
    <property type="protein sequence ID" value="SEK92157.1"/>
    <property type="molecule type" value="Genomic_DNA"/>
</dbReference>
<dbReference type="OrthoDB" id="201415at2157"/>
<dbReference type="RefSeq" id="WP_074792805.1">
    <property type="nucleotide sequence ID" value="NZ_FOAD01000002.1"/>
</dbReference>
<dbReference type="AlphaFoldDB" id="A0A1H7L1L1"/>
<evidence type="ECO:0000256" key="1">
    <source>
        <dbReference type="SAM" id="Phobius"/>
    </source>
</evidence>
<dbReference type="InterPro" id="IPR057182">
    <property type="entry name" value="DUF7860"/>
</dbReference>
<name>A0A1H7L1L1_HALLR</name>
<proteinExistence type="predicted"/>
<keyword evidence="1" id="KW-0812">Transmembrane</keyword>
<dbReference type="Pfam" id="PF25259">
    <property type="entry name" value="DUF7860"/>
    <property type="match status" value="1"/>
</dbReference>
<gene>
    <name evidence="2" type="ORF">SAMN04488691_102164</name>
</gene>